<evidence type="ECO:0000313" key="2">
    <source>
        <dbReference type="EMBL" id="QGH29972.1"/>
    </source>
</evidence>
<gene>
    <name evidence="2" type="ORF">GHC21_10025</name>
</gene>
<evidence type="ECO:0000313" key="3">
    <source>
        <dbReference type="Proteomes" id="UP000344450"/>
    </source>
</evidence>
<dbReference type="InterPro" id="IPR031854">
    <property type="entry name" value="FidL-like"/>
</dbReference>
<dbReference type="GeneID" id="91972740"/>
<reference evidence="2 3" key="1">
    <citation type="submission" date="2019-10" db="EMBL/GenBank/DDBJ databases">
        <title>Complete genome sequencing of drug resistant plasmids in Kluyvera intermedia.</title>
        <authorList>
            <person name="Ke C."/>
            <person name="Jian S."/>
        </authorList>
    </citation>
    <scope>NUCLEOTIDE SEQUENCE [LARGE SCALE GENOMIC DNA]</scope>
    <source>
        <strain evidence="2 3">N2-1</strain>
    </source>
</reference>
<sequence length="163" mass="18246">MKWLYIPIVTIVITLLTLVILLPSTSNQHKKINDMRCSSFIRMDLSINKNQKSLIDAVFNFKRNEGKAFLLVNGVTTSEHGQTIISREVSLNTVSVDERSGYEYSITRTDTGPTDNTPDVIFDSLLSEFSGDNKSLFLNDTVPQGDAILVGGPYSNLFMCVRY</sequence>
<organism evidence="2 3">
    <name type="scientific">Kluyvera intermedia</name>
    <name type="common">Enterobacter intermedius</name>
    <dbReference type="NCBI Taxonomy" id="61648"/>
    <lineage>
        <taxon>Bacteria</taxon>
        <taxon>Pseudomonadati</taxon>
        <taxon>Pseudomonadota</taxon>
        <taxon>Gammaproteobacteria</taxon>
        <taxon>Enterobacterales</taxon>
        <taxon>Enterobacteriaceae</taxon>
        <taxon>Kluyvera</taxon>
    </lineage>
</organism>
<proteinExistence type="predicted"/>
<keyword evidence="1" id="KW-0812">Transmembrane</keyword>
<dbReference type="Pfam" id="PF15941">
    <property type="entry name" value="FidL_like"/>
    <property type="match status" value="1"/>
</dbReference>
<dbReference type="EMBL" id="CP045845">
    <property type="protein sequence ID" value="QGH29972.1"/>
    <property type="molecule type" value="Genomic_DNA"/>
</dbReference>
<name>A0ABX6DMF2_KLUIN</name>
<feature type="transmembrane region" description="Helical" evidence="1">
    <location>
        <begin position="6"/>
        <end position="26"/>
    </location>
</feature>
<evidence type="ECO:0000256" key="1">
    <source>
        <dbReference type="SAM" id="Phobius"/>
    </source>
</evidence>
<keyword evidence="3" id="KW-1185">Reference proteome</keyword>
<dbReference type="RefSeq" id="WP_153742816.1">
    <property type="nucleotide sequence ID" value="NZ_CP045843.1"/>
</dbReference>
<keyword evidence="1" id="KW-1133">Transmembrane helix</keyword>
<dbReference type="Proteomes" id="UP000344450">
    <property type="component" value="Chromosome"/>
</dbReference>
<keyword evidence="1" id="KW-0472">Membrane</keyword>
<accession>A0ABX6DMF2</accession>
<protein>
    <submittedName>
        <fullName evidence="2">Uncharacterized protein</fullName>
    </submittedName>
</protein>